<dbReference type="EMBL" id="WEGK01000029">
    <property type="protein sequence ID" value="MQY24235.1"/>
    <property type="molecule type" value="Genomic_DNA"/>
</dbReference>
<evidence type="ECO:0000313" key="2">
    <source>
        <dbReference type="Proteomes" id="UP000438448"/>
    </source>
</evidence>
<dbReference type="AlphaFoldDB" id="A0A7K0DEL3"/>
<dbReference type="SUPFAM" id="SSF52402">
    <property type="entry name" value="Adenine nucleotide alpha hydrolases-like"/>
    <property type="match status" value="1"/>
</dbReference>
<dbReference type="Proteomes" id="UP000438448">
    <property type="component" value="Unassembled WGS sequence"/>
</dbReference>
<evidence type="ECO:0000313" key="1">
    <source>
        <dbReference type="EMBL" id="MQY24235.1"/>
    </source>
</evidence>
<sequence length="450" mass="50434">MSRREFRYHFTDMNTAFPPHADDSWIRLSDRDFRNDPTRQADESGVDDEHIWAQDFWRIARAVYLADRRSARDSTDDNWTRTIRLSVQVYEPCRWKAQSDRLESLLELLTGDRWEILIHGGITSISITPNLVDHPPTSVVLFSGGLDSTAYAAYRAARLGDSERIRFVAFDTTVKKPQQSIFTSLTHLVPRQRSLRERMVLAPTRLLPTGNLDSTNRSRSLTYIAAAIRTAARENVSDVVVPENGQLAINPPLTPGRRAACSTRSVHPWIIGTVNRLIADVGGSVRVRNPLLSATKGEVCRCALDSGLAPETLLQTVSCGRPTTARWDSGRTYFNCGICFPCLVRRSGLHAALGGYDDSGYAHTLSSIDLTDMSEQGRKNASHLRDLIRWIDAPFTVDDLLADTPYPPTTSPQSVMPVLERGRGELGTMLTDLVPDLYPVRRPLLELHRR</sequence>
<evidence type="ECO:0008006" key="3">
    <source>
        <dbReference type="Google" id="ProtNLM"/>
    </source>
</evidence>
<dbReference type="Gene3D" id="3.40.50.620">
    <property type="entry name" value="HUPs"/>
    <property type="match status" value="1"/>
</dbReference>
<proteinExistence type="predicted"/>
<dbReference type="InterPro" id="IPR014729">
    <property type="entry name" value="Rossmann-like_a/b/a_fold"/>
</dbReference>
<comment type="caution">
    <text evidence="1">The sequence shown here is derived from an EMBL/GenBank/DDBJ whole genome shotgun (WGS) entry which is preliminary data.</text>
</comment>
<gene>
    <name evidence="1" type="ORF">NRB20_73700</name>
</gene>
<reference evidence="1 2" key="1">
    <citation type="submission" date="2019-10" db="EMBL/GenBank/DDBJ databases">
        <title>Nocardia macrotermitis sp. nov. and Nocardia aurantia sp. nov., isolated from the gut of fungus growing-termite Macrotermes natalensis.</title>
        <authorList>
            <person name="Benndorf R."/>
            <person name="Schwitalla J."/>
            <person name="Martin K."/>
            <person name="De Beer W."/>
            <person name="Kaster A.-K."/>
            <person name="Vollmers J."/>
            <person name="Poulsen M."/>
            <person name="Beemelmanns C."/>
        </authorList>
    </citation>
    <scope>NUCLEOTIDE SEQUENCE [LARGE SCALE GENOMIC DNA]</scope>
    <source>
        <strain evidence="1 2">RB20</strain>
    </source>
</reference>
<keyword evidence="2" id="KW-1185">Reference proteome</keyword>
<protein>
    <recommendedName>
        <fullName evidence="3">7-cyano-7-deazaguanine synthase</fullName>
    </recommendedName>
</protein>
<accession>A0A7K0DEL3</accession>
<organism evidence="1 2">
    <name type="scientific">Nocardia macrotermitis</name>
    <dbReference type="NCBI Taxonomy" id="2585198"/>
    <lineage>
        <taxon>Bacteria</taxon>
        <taxon>Bacillati</taxon>
        <taxon>Actinomycetota</taxon>
        <taxon>Actinomycetes</taxon>
        <taxon>Mycobacteriales</taxon>
        <taxon>Nocardiaceae</taxon>
        <taxon>Nocardia</taxon>
    </lineage>
</organism>
<name>A0A7K0DEL3_9NOCA</name>